<keyword evidence="1" id="KW-0812">Transmembrane</keyword>
<dbReference type="Proteomes" id="UP000013378">
    <property type="component" value="Unassembled WGS sequence"/>
</dbReference>
<keyword evidence="4" id="KW-1185">Reference proteome</keyword>
<feature type="transmembrane region" description="Helical" evidence="1">
    <location>
        <begin position="176"/>
        <end position="199"/>
    </location>
</feature>
<dbReference type="Pfam" id="PF04892">
    <property type="entry name" value="VanZ"/>
    <property type="match status" value="1"/>
</dbReference>
<evidence type="ECO:0000313" key="3">
    <source>
        <dbReference type="EMBL" id="EOC99687.1"/>
    </source>
</evidence>
<feature type="transmembrane region" description="Helical" evidence="1">
    <location>
        <begin position="9"/>
        <end position="29"/>
    </location>
</feature>
<dbReference type="eggNOG" id="COG4767">
    <property type="taxonomic scope" value="Bacteria"/>
</dbReference>
<dbReference type="OrthoDB" id="9805025at2"/>
<dbReference type="InterPro" id="IPR053150">
    <property type="entry name" value="Teicoplanin_resist-assoc"/>
</dbReference>
<feature type="transmembrane region" description="Helical" evidence="1">
    <location>
        <begin position="35"/>
        <end position="53"/>
    </location>
</feature>
<dbReference type="EMBL" id="ARZA01000256">
    <property type="protein sequence ID" value="EOC99687.1"/>
    <property type="molecule type" value="Genomic_DNA"/>
</dbReference>
<organism evidence="3 4">
    <name type="scientific">Caldisalinibacter kiritimatiensis</name>
    <dbReference type="NCBI Taxonomy" id="1304284"/>
    <lineage>
        <taxon>Bacteria</taxon>
        <taxon>Bacillati</taxon>
        <taxon>Bacillota</taxon>
        <taxon>Tissierellia</taxon>
        <taxon>Tissierellales</taxon>
        <taxon>Thermohalobacteraceae</taxon>
        <taxon>Caldisalinibacter</taxon>
    </lineage>
</organism>
<feature type="transmembrane region" description="Helical" evidence="1">
    <location>
        <begin position="206"/>
        <end position="227"/>
    </location>
</feature>
<dbReference type="STRING" id="1304284.L21TH_2330"/>
<accession>R1ARA1</accession>
<evidence type="ECO:0000256" key="1">
    <source>
        <dbReference type="SAM" id="Phobius"/>
    </source>
</evidence>
<dbReference type="PANTHER" id="PTHR36834">
    <property type="entry name" value="MEMBRANE PROTEIN-RELATED"/>
    <property type="match status" value="1"/>
</dbReference>
<gene>
    <name evidence="3" type="ORF">L21TH_2330</name>
</gene>
<name>R1ARA1_9FIRM</name>
<evidence type="ECO:0000313" key="4">
    <source>
        <dbReference type="Proteomes" id="UP000013378"/>
    </source>
</evidence>
<keyword evidence="1" id="KW-0472">Membrane</keyword>
<sequence length="268" mass="31068">MLKSIYKKVIFVLLGLMLLVVGYIFSGIFNSKIGLLSIFVLAILLGTLVMYLTKNPINNLIMTLASTILFVFMAIYLVFFKHAYIFDRENLMIYLLTYVGLNIPVIVYKFLEPDTLNFNDYIKYLSYYFISSYFILLSYFLFFYYRVRIYTRGISLQPFKTITPYLTNAAYVNSRIAIINIFGNILLFIPIGFIVGIHIKNAYKSLIVLLSIPIIIEIVQYISATGISDIDDVILNFIGELIGLSTLLTIEWLYKKRHKNINELMFKI</sequence>
<evidence type="ECO:0000259" key="2">
    <source>
        <dbReference type="Pfam" id="PF04892"/>
    </source>
</evidence>
<dbReference type="PANTHER" id="PTHR36834:SF1">
    <property type="entry name" value="INTEGRAL MEMBRANE PROTEIN"/>
    <property type="match status" value="1"/>
</dbReference>
<dbReference type="InterPro" id="IPR006976">
    <property type="entry name" value="VanZ-like"/>
</dbReference>
<comment type="caution">
    <text evidence="3">The sequence shown here is derived from an EMBL/GenBank/DDBJ whole genome shotgun (WGS) entry which is preliminary data.</text>
</comment>
<dbReference type="AlphaFoldDB" id="R1ARA1"/>
<protein>
    <recommendedName>
        <fullName evidence="2">VanZ-like domain-containing protein</fullName>
    </recommendedName>
</protein>
<dbReference type="RefSeq" id="WP_006316531.1">
    <property type="nucleotide sequence ID" value="NZ_ARZA01000256.1"/>
</dbReference>
<reference evidence="3 4" key="1">
    <citation type="journal article" date="2015" name="Geomicrobiol. J.">
        <title>Caldisalinibacter kiritimatiensis gen. nov., sp. nov., a moderately thermohalophilic thiosulfate-reducing bacterium from a hypersaline microbial mat.</title>
        <authorList>
            <person name="Ben Hania W."/>
            <person name="Joseph M."/>
            <person name="Fiebig A."/>
            <person name="Bunk B."/>
            <person name="Klenk H.-P."/>
            <person name="Fardeau M.-L."/>
            <person name="Spring S."/>
        </authorList>
    </citation>
    <scope>NUCLEOTIDE SEQUENCE [LARGE SCALE GENOMIC DNA]</scope>
    <source>
        <strain evidence="3 4">L21-TH-D2</strain>
    </source>
</reference>
<feature type="transmembrane region" description="Helical" evidence="1">
    <location>
        <begin position="60"/>
        <end position="79"/>
    </location>
</feature>
<feature type="transmembrane region" description="Helical" evidence="1">
    <location>
        <begin position="91"/>
        <end position="112"/>
    </location>
</feature>
<proteinExistence type="predicted"/>
<keyword evidence="1" id="KW-1133">Transmembrane helix</keyword>
<feature type="domain" description="VanZ-like" evidence="2">
    <location>
        <begin position="133"/>
        <end position="246"/>
    </location>
</feature>
<feature type="transmembrane region" description="Helical" evidence="1">
    <location>
        <begin position="233"/>
        <end position="254"/>
    </location>
</feature>
<feature type="transmembrane region" description="Helical" evidence="1">
    <location>
        <begin position="124"/>
        <end position="145"/>
    </location>
</feature>